<dbReference type="PROSITE" id="PS50207">
    <property type="entry name" value="CASPASE_P10"/>
    <property type="match status" value="1"/>
</dbReference>
<evidence type="ECO:0000259" key="4">
    <source>
        <dbReference type="PROSITE" id="PS50208"/>
    </source>
</evidence>
<dbReference type="InterPro" id="IPR001309">
    <property type="entry name" value="Pept_C14_p20"/>
</dbReference>
<dbReference type="GO" id="GO:0004197">
    <property type="term" value="F:cysteine-type endopeptidase activity"/>
    <property type="evidence" value="ECO:0007669"/>
    <property type="project" value="InterPro"/>
</dbReference>
<dbReference type="GO" id="GO:0006508">
    <property type="term" value="P:proteolysis"/>
    <property type="evidence" value="ECO:0007669"/>
    <property type="project" value="InterPro"/>
</dbReference>
<dbReference type="VEuPathDB" id="VectorBase:LDEU010690"/>
<feature type="domain" description="Caspase family p20" evidence="4">
    <location>
        <begin position="1"/>
        <end position="119"/>
    </location>
</feature>
<dbReference type="GO" id="GO:0005737">
    <property type="term" value="C:cytoplasm"/>
    <property type="evidence" value="ECO:0007669"/>
    <property type="project" value="TreeGrafter"/>
</dbReference>
<accession>A0A443S1E9</accession>
<dbReference type="SUPFAM" id="SSF52129">
    <property type="entry name" value="Caspase-like"/>
    <property type="match status" value="1"/>
</dbReference>
<dbReference type="InterPro" id="IPR002138">
    <property type="entry name" value="Pept_C14_p10"/>
</dbReference>
<comment type="similarity">
    <text evidence="1 2">Belongs to the peptidase C14A family.</text>
</comment>
<proteinExistence type="inferred from homology"/>
<evidence type="ECO:0000256" key="1">
    <source>
        <dbReference type="ARBA" id="ARBA00010134"/>
    </source>
</evidence>
<name>A0A443S1E9_9ACAR</name>
<dbReference type="Proteomes" id="UP000288716">
    <property type="component" value="Unassembled WGS sequence"/>
</dbReference>
<feature type="non-terminal residue" evidence="5">
    <location>
        <position position="1"/>
    </location>
</feature>
<dbReference type="InterPro" id="IPR002398">
    <property type="entry name" value="Pept_C14"/>
</dbReference>
<gene>
    <name evidence="5" type="ORF">B4U80_11878</name>
</gene>
<dbReference type="InterPro" id="IPR015917">
    <property type="entry name" value="Pept_C14A"/>
</dbReference>
<dbReference type="PRINTS" id="PR00376">
    <property type="entry name" value="IL1BCENZYME"/>
</dbReference>
<feature type="domain" description="Caspase family p10" evidence="3">
    <location>
        <begin position="141"/>
        <end position="238"/>
    </location>
</feature>
<dbReference type="PANTHER" id="PTHR10454">
    <property type="entry name" value="CASPASE"/>
    <property type="match status" value="1"/>
</dbReference>
<dbReference type="InterPro" id="IPR029030">
    <property type="entry name" value="Caspase-like_dom_sf"/>
</dbReference>
<evidence type="ECO:0000259" key="3">
    <source>
        <dbReference type="PROSITE" id="PS50207"/>
    </source>
</evidence>
<dbReference type="SMART" id="SM00115">
    <property type="entry name" value="CASc"/>
    <property type="match status" value="1"/>
</dbReference>
<dbReference type="PANTHER" id="PTHR10454:SF232">
    <property type="entry name" value="AT03047P-RELATED"/>
    <property type="match status" value="1"/>
</dbReference>
<organism evidence="5 6">
    <name type="scientific">Leptotrombidium deliense</name>
    <dbReference type="NCBI Taxonomy" id="299467"/>
    <lineage>
        <taxon>Eukaryota</taxon>
        <taxon>Metazoa</taxon>
        <taxon>Ecdysozoa</taxon>
        <taxon>Arthropoda</taxon>
        <taxon>Chelicerata</taxon>
        <taxon>Arachnida</taxon>
        <taxon>Acari</taxon>
        <taxon>Acariformes</taxon>
        <taxon>Trombidiformes</taxon>
        <taxon>Prostigmata</taxon>
        <taxon>Anystina</taxon>
        <taxon>Parasitengona</taxon>
        <taxon>Trombiculoidea</taxon>
        <taxon>Trombiculidae</taxon>
        <taxon>Leptotrombidium</taxon>
    </lineage>
</organism>
<dbReference type="Pfam" id="PF00656">
    <property type="entry name" value="Peptidase_C14"/>
    <property type="match status" value="1"/>
</dbReference>
<comment type="caution">
    <text evidence="5">The sequence shown here is derived from an EMBL/GenBank/DDBJ whole genome shotgun (WGS) entry which is preliminary data.</text>
</comment>
<sequence length="242" mass="28244">FNHTCYNLESGERLSAREGTKNDKKRIKSYFKSISFQVRVFKDPTYLEIQDALNAYAKNKVNYDCLVCFFLTHGAMNKLYAYDRSYEIDHILIPFIADNEEKTDGKPKIFVLNACQNTSFGFNPYDARFEEKILKRMCIPESHVLVALSAAPGFVSLRNTRDGAFFIDYFLETLRMTKESNKKKDIHKILEKAYKHMEKDQKDYTGMFVHLLECEFNPTMGQCPAYVSTLTKFLDLHRNLRS</sequence>
<evidence type="ECO:0000256" key="2">
    <source>
        <dbReference type="RuleBase" id="RU003971"/>
    </source>
</evidence>
<dbReference type="AlphaFoldDB" id="A0A443S1E9"/>
<dbReference type="GO" id="GO:0006915">
    <property type="term" value="P:apoptotic process"/>
    <property type="evidence" value="ECO:0007669"/>
    <property type="project" value="TreeGrafter"/>
</dbReference>
<evidence type="ECO:0000313" key="5">
    <source>
        <dbReference type="EMBL" id="RWS21350.1"/>
    </source>
</evidence>
<evidence type="ECO:0000313" key="6">
    <source>
        <dbReference type="Proteomes" id="UP000288716"/>
    </source>
</evidence>
<dbReference type="InterPro" id="IPR011600">
    <property type="entry name" value="Pept_C14_caspase"/>
</dbReference>
<reference evidence="5 6" key="1">
    <citation type="journal article" date="2018" name="Gigascience">
        <title>Genomes of trombidid mites reveal novel predicted allergens and laterally-transferred genes associated with secondary metabolism.</title>
        <authorList>
            <person name="Dong X."/>
            <person name="Chaisiri K."/>
            <person name="Xia D."/>
            <person name="Armstrong S.D."/>
            <person name="Fang Y."/>
            <person name="Donnelly M.J."/>
            <person name="Kadowaki T."/>
            <person name="McGarry J.W."/>
            <person name="Darby A.C."/>
            <person name="Makepeace B.L."/>
        </authorList>
    </citation>
    <scope>NUCLEOTIDE SEQUENCE [LARGE SCALE GENOMIC DNA]</scope>
    <source>
        <strain evidence="5">UoL-UT</strain>
    </source>
</reference>
<dbReference type="EMBL" id="NCKV01012640">
    <property type="protein sequence ID" value="RWS21350.1"/>
    <property type="molecule type" value="Genomic_DNA"/>
</dbReference>
<dbReference type="OrthoDB" id="6116485at2759"/>
<dbReference type="GO" id="GO:0043525">
    <property type="term" value="P:positive regulation of neuron apoptotic process"/>
    <property type="evidence" value="ECO:0007669"/>
    <property type="project" value="TreeGrafter"/>
</dbReference>
<dbReference type="STRING" id="299467.A0A443S1E9"/>
<dbReference type="Gene3D" id="3.40.50.1460">
    <property type="match status" value="1"/>
</dbReference>
<protein>
    <submittedName>
        <fullName evidence="5">Uncharacterized protein</fullName>
    </submittedName>
</protein>
<dbReference type="PROSITE" id="PS50208">
    <property type="entry name" value="CASPASE_P20"/>
    <property type="match status" value="1"/>
</dbReference>
<keyword evidence="6" id="KW-1185">Reference proteome</keyword>